<dbReference type="EMBL" id="JAQMLU010000029">
    <property type="protein sequence ID" value="MDB8751320.1"/>
    <property type="molecule type" value="Genomic_DNA"/>
</dbReference>
<gene>
    <name evidence="1" type="ORF">PNW00_12805</name>
</gene>
<name>A0AAW6EDT2_9FIRM</name>
<organism evidence="1 2">
    <name type="scientific">Ruminococcus bicirculans</name>
    <name type="common">ex Wegman et al. 2014</name>
    <dbReference type="NCBI Taxonomy" id="1160721"/>
    <lineage>
        <taxon>Bacteria</taxon>
        <taxon>Bacillati</taxon>
        <taxon>Bacillota</taxon>
        <taxon>Clostridia</taxon>
        <taxon>Eubacteriales</taxon>
        <taxon>Oscillospiraceae</taxon>
        <taxon>Ruminococcus</taxon>
    </lineage>
</organism>
<sequence length="113" mass="12985">MADKYIKVANLKNRLNYIFRNYGTSKFIRDKVNEAIKSVPCYFKGELDTTLEVADVQEVKHGEWLKPSNDSVDSKQWICSECKGLTETAYYCGHCYYNYCPNCGARMDGVLSE</sequence>
<accession>A0AAW6EDT2</accession>
<dbReference type="AlphaFoldDB" id="A0AAW6EDT2"/>
<comment type="caution">
    <text evidence="1">The sequence shown here is derived from an EMBL/GenBank/DDBJ whole genome shotgun (WGS) entry which is preliminary data.</text>
</comment>
<proteinExistence type="predicted"/>
<dbReference type="Proteomes" id="UP001213042">
    <property type="component" value="Unassembled WGS sequence"/>
</dbReference>
<evidence type="ECO:0000313" key="1">
    <source>
        <dbReference type="EMBL" id="MDB8751320.1"/>
    </source>
</evidence>
<evidence type="ECO:0000313" key="2">
    <source>
        <dbReference type="Proteomes" id="UP001213042"/>
    </source>
</evidence>
<dbReference type="RefSeq" id="WP_195221753.1">
    <property type="nucleotide sequence ID" value="NZ_JADMWL010000028.1"/>
</dbReference>
<protein>
    <submittedName>
        <fullName evidence="1">Uncharacterized protein</fullName>
    </submittedName>
</protein>
<reference evidence="1" key="1">
    <citation type="submission" date="2023-01" db="EMBL/GenBank/DDBJ databases">
        <title>Human gut microbiome strain richness.</title>
        <authorList>
            <person name="Chen-Liaw A."/>
        </authorList>
    </citation>
    <scope>NUCLEOTIDE SEQUENCE</scope>
    <source>
        <strain evidence="1">D43st1_D9_D43t1_170807</strain>
    </source>
</reference>